<reference evidence="2" key="2">
    <citation type="submission" date="2020-09" db="EMBL/GenBank/DDBJ databases">
        <authorList>
            <person name="Sun Q."/>
            <person name="Ohkuma M."/>
        </authorList>
    </citation>
    <scope>NUCLEOTIDE SEQUENCE</scope>
    <source>
        <strain evidence="2">JCM 15325</strain>
    </source>
</reference>
<sequence length="262" mass="28252">MTVQLIKRQYSSDQEYKTVLSKNQPPNGKTAETGVRPGSSQSDRNGRKAADTQKASGSSTDRPAAGNSTAQPLVAQTRLASQASQIITVVASGSVAQVKLWEKKASGWIQTLSTSGHVGLKGVGPTHEGMNTTPYGAYSLGFAFGTENPGTSLLFRQITPRSWWVEDSKSPYYNSWMEGDSFNSPSEHLADYPVQYHYAIVINYNTARTPYAGSGFFVHCDNGGPTAGCVSIPTNQMKNLMLMLRPGAFIINVNSGQEIGNF</sequence>
<dbReference type="PANTHER" id="PTHR38589:SF1">
    <property type="entry name" value="BLR0621 PROTEIN"/>
    <property type="match status" value="1"/>
</dbReference>
<reference evidence="2" key="1">
    <citation type="journal article" date="2014" name="Int. J. Syst. Evol. Microbiol.">
        <title>Complete genome sequence of Corynebacterium casei LMG S-19264T (=DSM 44701T), isolated from a smear-ripened cheese.</title>
        <authorList>
            <consortium name="US DOE Joint Genome Institute (JGI-PGF)"/>
            <person name="Walter F."/>
            <person name="Albersmeier A."/>
            <person name="Kalinowski J."/>
            <person name="Ruckert C."/>
        </authorList>
    </citation>
    <scope>NUCLEOTIDE SEQUENCE</scope>
    <source>
        <strain evidence="2">JCM 15325</strain>
    </source>
</reference>
<name>A0A917S4N9_9BACL</name>
<dbReference type="PANTHER" id="PTHR38589">
    <property type="entry name" value="BLR0621 PROTEIN"/>
    <property type="match status" value="1"/>
</dbReference>
<proteinExistence type="predicted"/>
<evidence type="ECO:0000313" key="3">
    <source>
        <dbReference type="Proteomes" id="UP000654670"/>
    </source>
</evidence>
<dbReference type="EMBL" id="BMOK01000010">
    <property type="protein sequence ID" value="GGL58397.1"/>
    <property type="molecule type" value="Genomic_DNA"/>
</dbReference>
<evidence type="ECO:0008006" key="4">
    <source>
        <dbReference type="Google" id="ProtNLM"/>
    </source>
</evidence>
<accession>A0A917S4N9</accession>
<organism evidence="2 3">
    <name type="scientific">Sporolactobacillus putidus</name>
    <dbReference type="NCBI Taxonomy" id="492735"/>
    <lineage>
        <taxon>Bacteria</taxon>
        <taxon>Bacillati</taxon>
        <taxon>Bacillota</taxon>
        <taxon>Bacilli</taxon>
        <taxon>Bacillales</taxon>
        <taxon>Sporolactobacillaceae</taxon>
        <taxon>Sporolactobacillus</taxon>
    </lineage>
</organism>
<feature type="compositionally biased region" description="Polar residues" evidence="1">
    <location>
        <begin position="53"/>
        <end position="69"/>
    </location>
</feature>
<keyword evidence="3" id="KW-1185">Reference proteome</keyword>
<dbReference type="RefSeq" id="WP_188803494.1">
    <property type="nucleotide sequence ID" value="NZ_BMOK01000010.1"/>
</dbReference>
<comment type="caution">
    <text evidence="2">The sequence shown here is derived from an EMBL/GenBank/DDBJ whole genome shotgun (WGS) entry which is preliminary data.</text>
</comment>
<protein>
    <recommendedName>
        <fullName evidence="4">YkuD domain-containing protein</fullName>
    </recommendedName>
</protein>
<feature type="region of interest" description="Disordered" evidence="1">
    <location>
        <begin position="14"/>
        <end position="69"/>
    </location>
</feature>
<evidence type="ECO:0000313" key="2">
    <source>
        <dbReference type="EMBL" id="GGL58397.1"/>
    </source>
</evidence>
<gene>
    <name evidence="2" type="ORF">GCM10007968_23010</name>
</gene>
<dbReference type="Proteomes" id="UP000654670">
    <property type="component" value="Unassembled WGS sequence"/>
</dbReference>
<evidence type="ECO:0000256" key="1">
    <source>
        <dbReference type="SAM" id="MobiDB-lite"/>
    </source>
</evidence>
<dbReference type="AlphaFoldDB" id="A0A917S4N9"/>